<evidence type="ECO:0000313" key="7">
    <source>
        <dbReference type="EMBL" id="QSE98380.1"/>
    </source>
</evidence>
<keyword evidence="2 4" id="KW-0456">Lyase</keyword>
<accession>A0A975A1M0</accession>
<dbReference type="InterPro" id="IPR007730">
    <property type="entry name" value="SPOR-like_dom"/>
</dbReference>
<evidence type="ECO:0000256" key="3">
    <source>
        <dbReference type="ARBA" id="ARBA00023316"/>
    </source>
</evidence>
<dbReference type="EMBL" id="CP070608">
    <property type="protein sequence ID" value="QSE98380.1"/>
    <property type="molecule type" value="Genomic_DNA"/>
</dbReference>
<reference evidence="7" key="1">
    <citation type="submission" date="2021-02" db="EMBL/GenBank/DDBJ databases">
        <title>Fulvivirga sp. S481 isolated from sea water.</title>
        <authorList>
            <person name="Bae S.S."/>
            <person name="Baek K."/>
        </authorList>
    </citation>
    <scope>NUCLEOTIDE SEQUENCE</scope>
    <source>
        <strain evidence="7">S481</strain>
    </source>
</reference>
<keyword evidence="1 4" id="KW-0732">Signal</keyword>
<dbReference type="InterPro" id="IPR036908">
    <property type="entry name" value="RlpA-like_sf"/>
</dbReference>
<dbReference type="Pfam" id="PF03330">
    <property type="entry name" value="DPBB_1"/>
    <property type="match status" value="1"/>
</dbReference>
<sequence length="228" mass="25253" precursor="true">MLKSLSTLLLLLICVSSTFCQIQEGKASYYADKFEGRPTASGEKYKHSKLTAAHKTLPFGTIVKVTNVKNNKTVEVRINDRGPFVEGRVIDLSKSAAEKLNFINDGLADVKIEVVDAGDGKGGGLSQPVGHVSVDEREFYEFDVDRIDPKGFGVQIGSFKELANLVRLADNLKSSYQKEVTVQVKVLNGVKIYTIVVGDFKNREKASEFKAKLQRRYPDAFIVDFAKL</sequence>
<dbReference type="PANTHER" id="PTHR34183:SF8">
    <property type="entry name" value="ENDOLYTIC PEPTIDOGLYCAN TRANSGLYCOSYLASE RLPA-RELATED"/>
    <property type="match status" value="1"/>
</dbReference>
<dbReference type="Gene3D" id="2.40.40.10">
    <property type="entry name" value="RlpA-like domain"/>
    <property type="match status" value="1"/>
</dbReference>
<gene>
    <name evidence="4" type="primary">rlpA</name>
    <name evidence="7" type="ORF">JR347_04700</name>
</gene>
<dbReference type="HAMAP" id="MF_02071">
    <property type="entry name" value="RlpA"/>
    <property type="match status" value="1"/>
</dbReference>
<dbReference type="InterPro" id="IPR009009">
    <property type="entry name" value="RlpA-like_DPBB"/>
</dbReference>
<dbReference type="GO" id="GO:0042834">
    <property type="term" value="F:peptidoglycan binding"/>
    <property type="evidence" value="ECO:0007669"/>
    <property type="project" value="InterPro"/>
</dbReference>
<evidence type="ECO:0000256" key="4">
    <source>
        <dbReference type="HAMAP-Rule" id="MF_02071"/>
    </source>
</evidence>
<dbReference type="Proteomes" id="UP000662783">
    <property type="component" value="Chromosome"/>
</dbReference>
<dbReference type="GO" id="GO:0000270">
    <property type="term" value="P:peptidoglycan metabolic process"/>
    <property type="evidence" value="ECO:0007669"/>
    <property type="project" value="UniProtKB-UniRule"/>
</dbReference>
<dbReference type="SUPFAM" id="SSF110997">
    <property type="entry name" value="Sporulation related repeat"/>
    <property type="match status" value="1"/>
</dbReference>
<dbReference type="KEGG" id="fuv:JR347_04700"/>
<dbReference type="InterPro" id="IPR036680">
    <property type="entry name" value="SPOR-like_sf"/>
</dbReference>
<dbReference type="GO" id="GO:0071555">
    <property type="term" value="P:cell wall organization"/>
    <property type="evidence" value="ECO:0007669"/>
    <property type="project" value="UniProtKB-KW"/>
</dbReference>
<feature type="chain" id="PRO_5038181135" description="Probable endolytic peptidoglycan transglycosylase RlpA" evidence="4">
    <location>
        <begin position="23"/>
        <end position="228"/>
    </location>
</feature>
<keyword evidence="8" id="KW-1185">Reference proteome</keyword>
<dbReference type="RefSeq" id="WP_205722894.1">
    <property type="nucleotide sequence ID" value="NZ_CP070608.1"/>
</dbReference>
<evidence type="ECO:0000256" key="2">
    <source>
        <dbReference type="ARBA" id="ARBA00023239"/>
    </source>
</evidence>
<dbReference type="PANTHER" id="PTHR34183">
    <property type="entry name" value="ENDOLYTIC PEPTIDOGLYCAN TRANSGLYCOSYLASE RLPA"/>
    <property type="match status" value="1"/>
</dbReference>
<dbReference type="EC" id="4.2.2.-" evidence="4"/>
<feature type="signal peptide" evidence="4">
    <location>
        <begin position="1"/>
        <end position="22"/>
    </location>
</feature>
<dbReference type="Gene3D" id="3.30.70.1070">
    <property type="entry name" value="Sporulation related repeat"/>
    <property type="match status" value="1"/>
</dbReference>
<evidence type="ECO:0000256" key="5">
    <source>
        <dbReference type="RuleBase" id="RU003495"/>
    </source>
</evidence>
<dbReference type="InterPro" id="IPR012997">
    <property type="entry name" value="RplA"/>
</dbReference>
<comment type="function">
    <text evidence="4">Lytic transglycosylase with a strong preference for naked glycan strands that lack stem peptides.</text>
</comment>
<dbReference type="SUPFAM" id="SSF50685">
    <property type="entry name" value="Barwin-like endoglucanases"/>
    <property type="match status" value="1"/>
</dbReference>
<proteinExistence type="inferred from homology"/>
<dbReference type="GO" id="GO:0008932">
    <property type="term" value="F:lytic endotransglycosylase activity"/>
    <property type="evidence" value="ECO:0007669"/>
    <property type="project" value="UniProtKB-UniRule"/>
</dbReference>
<evidence type="ECO:0000259" key="6">
    <source>
        <dbReference type="PROSITE" id="PS51724"/>
    </source>
</evidence>
<dbReference type="CDD" id="cd22268">
    <property type="entry name" value="DPBB_RlpA-like"/>
    <property type="match status" value="1"/>
</dbReference>
<evidence type="ECO:0000256" key="1">
    <source>
        <dbReference type="ARBA" id="ARBA00022729"/>
    </source>
</evidence>
<feature type="domain" description="SPOR" evidence="6">
    <location>
        <begin position="146"/>
        <end position="228"/>
    </location>
</feature>
<keyword evidence="3 4" id="KW-0961">Cell wall biogenesis/degradation</keyword>
<dbReference type="AlphaFoldDB" id="A0A975A1M0"/>
<dbReference type="Pfam" id="PF05036">
    <property type="entry name" value="SPOR"/>
    <property type="match status" value="1"/>
</dbReference>
<dbReference type="InterPro" id="IPR034718">
    <property type="entry name" value="RlpA"/>
</dbReference>
<protein>
    <recommendedName>
        <fullName evidence="4">Probable endolytic peptidoglycan transglycosylase RlpA</fullName>
        <ecNumber evidence="4">4.2.2.-</ecNumber>
    </recommendedName>
</protein>
<dbReference type="NCBIfam" id="TIGR00413">
    <property type="entry name" value="rlpA"/>
    <property type="match status" value="1"/>
</dbReference>
<name>A0A975A1M0_9BACT</name>
<organism evidence="7 8">
    <name type="scientific">Fulvivirga lutea</name>
    <dbReference type="NCBI Taxonomy" id="2810512"/>
    <lineage>
        <taxon>Bacteria</taxon>
        <taxon>Pseudomonadati</taxon>
        <taxon>Bacteroidota</taxon>
        <taxon>Cytophagia</taxon>
        <taxon>Cytophagales</taxon>
        <taxon>Fulvivirgaceae</taxon>
        <taxon>Fulvivirga</taxon>
    </lineage>
</organism>
<comment type="similarity">
    <text evidence="4 5">Belongs to the RlpA family.</text>
</comment>
<dbReference type="PROSITE" id="PS51724">
    <property type="entry name" value="SPOR"/>
    <property type="match status" value="1"/>
</dbReference>
<evidence type="ECO:0000313" key="8">
    <source>
        <dbReference type="Proteomes" id="UP000662783"/>
    </source>
</evidence>